<dbReference type="GO" id="GO:0008250">
    <property type="term" value="C:oligosaccharyltransferase complex"/>
    <property type="evidence" value="ECO:0007669"/>
    <property type="project" value="TreeGrafter"/>
</dbReference>
<dbReference type="InterPro" id="IPR036330">
    <property type="entry name" value="Ost4p_sf"/>
</dbReference>
<evidence type="ECO:0000313" key="11">
    <source>
        <dbReference type="EMBL" id="KAF2162716.1"/>
    </source>
</evidence>
<evidence type="ECO:0000256" key="7">
    <source>
        <dbReference type="ARBA" id="ARBA00022989"/>
    </source>
</evidence>
<dbReference type="InterPro" id="IPR051307">
    <property type="entry name" value="OST4"/>
</dbReference>
<keyword evidence="4 10" id="KW-0812">Transmembrane</keyword>
<dbReference type="PANTHER" id="PTHR48164">
    <property type="entry name" value="DOLICHYL-DIPHOSPHOOLIGOSACCHARIDE--PROTEIN GLYCOSYLTRANSFERASE SUBUNIT 4"/>
    <property type="match status" value="1"/>
</dbReference>
<dbReference type="Proteomes" id="UP000799537">
    <property type="component" value="Unassembled WGS sequence"/>
</dbReference>
<dbReference type="AlphaFoldDB" id="A0A6A6CB78"/>
<dbReference type="SUPFAM" id="SSF103464">
    <property type="entry name" value="Oligosaccharyltransferase subunit ost4p"/>
    <property type="match status" value="1"/>
</dbReference>
<dbReference type="InterPro" id="IPR018943">
    <property type="entry name" value="Oligosaccaryltransferase"/>
</dbReference>
<evidence type="ECO:0000256" key="5">
    <source>
        <dbReference type="ARBA" id="ARBA00022824"/>
    </source>
</evidence>
<evidence type="ECO:0000256" key="6">
    <source>
        <dbReference type="ARBA" id="ARBA00022968"/>
    </source>
</evidence>
<comment type="subcellular location">
    <subcellularLocation>
        <location evidence="1">Endoplasmic reticulum membrane</location>
        <topology evidence="1">Single-pass type III membrane protein</topology>
    </subcellularLocation>
</comment>
<dbReference type="GO" id="GO:0018279">
    <property type="term" value="P:protein N-linked glycosylation via asparagine"/>
    <property type="evidence" value="ECO:0007669"/>
    <property type="project" value="TreeGrafter"/>
</dbReference>
<comment type="similarity">
    <text evidence="2">Belongs to the OST4 family.</text>
</comment>
<evidence type="ECO:0000256" key="1">
    <source>
        <dbReference type="ARBA" id="ARBA00004643"/>
    </source>
</evidence>
<accession>A0A6A6CB78</accession>
<evidence type="ECO:0000313" key="12">
    <source>
        <dbReference type="Proteomes" id="UP000799537"/>
    </source>
</evidence>
<keyword evidence="12" id="KW-1185">Reference proteome</keyword>
<proteinExistence type="inferred from homology"/>
<gene>
    <name evidence="11" type="ORF">M409DRAFT_26953</name>
</gene>
<feature type="transmembrane region" description="Helical" evidence="10">
    <location>
        <begin position="65"/>
        <end position="86"/>
    </location>
</feature>
<keyword evidence="6" id="KW-0735">Signal-anchor</keyword>
<evidence type="ECO:0000256" key="2">
    <source>
        <dbReference type="ARBA" id="ARBA00007685"/>
    </source>
</evidence>
<keyword evidence="5" id="KW-0256">Endoplasmic reticulum</keyword>
<dbReference type="OrthoDB" id="2124077at2759"/>
<feature type="region of interest" description="Disordered" evidence="9">
    <location>
        <begin position="92"/>
        <end position="117"/>
    </location>
</feature>
<keyword evidence="7 10" id="KW-1133">Transmembrane helix</keyword>
<reference evidence="11" key="1">
    <citation type="journal article" date="2020" name="Stud. Mycol.">
        <title>101 Dothideomycetes genomes: a test case for predicting lifestyles and emergence of pathogens.</title>
        <authorList>
            <person name="Haridas S."/>
            <person name="Albert R."/>
            <person name="Binder M."/>
            <person name="Bloem J."/>
            <person name="Labutti K."/>
            <person name="Salamov A."/>
            <person name="Andreopoulos B."/>
            <person name="Baker S."/>
            <person name="Barry K."/>
            <person name="Bills G."/>
            <person name="Bluhm B."/>
            <person name="Cannon C."/>
            <person name="Castanera R."/>
            <person name="Culley D."/>
            <person name="Daum C."/>
            <person name="Ezra D."/>
            <person name="Gonzalez J."/>
            <person name="Henrissat B."/>
            <person name="Kuo A."/>
            <person name="Liang C."/>
            <person name="Lipzen A."/>
            <person name="Lutzoni F."/>
            <person name="Magnuson J."/>
            <person name="Mondo S."/>
            <person name="Nolan M."/>
            <person name="Ohm R."/>
            <person name="Pangilinan J."/>
            <person name="Park H.-J."/>
            <person name="Ramirez L."/>
            <person name="Alfaro M."/>
            <person name="Sun H."/>
            <person name="Tritt A."/>
            <person name="Yoshinaga Y."/>
            <person name="Zwiers L.-H."/>
            <person name="Turgeon B."/>
            <person name="Goodwin S."/>
            <person name="Spatafora J."/>
            <person name="Crous P."/>
            <person name="Grigoriev I."/>
        </authorList>
    </citation>
    <scope>NUCLEOTIDE SEQUENCE</scope>
    <source>
        <strain evidence="11">ATCC 36951</strain>
    </source>
</reference>
<evidence type="ECO:0000256" key="3">
    <source>
        <dbReference type="ARBA" id="ARBA00017662"/>
    </source>
</evidence>
<evidence type="ECO:0000256" key="9">
    <source>
        <dbReference type="SAM" id="MobiDB-lite"/>
    </source>
</evidence>
<keyword evidence="8 10" id="KW-0472">Membrane</keyword>
<dbReference type="PANTHER" id="PTHR48164:SF1">
    <property type="entry name" value="DOLICHYL-DIPHOSPHOOLIGOSACCHARIDE--PROTEIN GLYCOSYLTRANSFERASE SUBUNIT 4"/>
    <property type="match status" value="1"/>
</dbReference>
<protein>
    <recommendedName>
        <fullName evidence="3">Dolichyl-diphosphooligosaccharide--protein glycosyltransferase subunit 4</fullName>
    </recommendedName>
</protein>
<evidence type="ECO:0000256" key="10">
    <source>
        <dbReference type="SAM" id="Phobius"/>
    </source>
</evidence>
<sequence>MPQARRAILRCQLSSTTVNSRNALQTPIVESNDLKPLNLPTSQKNHHPTIQTTPSSPKMISDASLYSLAVFLGAAAMLMIVLYHFLEVNSDEHQANTPTKPGPLKDNTPAGQIGSKS</sequence>
<dbReference type="Pfam" id="PF10215">
    <property type="entry name" value="Ost4"/>
    <property type="match status" value="1"/>
</dbReference>
<dbReference type="EMBL" id="ML993612">
    <property type="protein sequence ID" value="KAF2162716.1"/>
    <property type="molecule type" value="Genomic_DNA"/>
</dbReference>
<dbReference type="RefSeq" id="XP_033663605.1">
    <property type="nucleotide sequence ID" value="XM_033808349.1"/>
</dbReference>
<evidence type="ECO:0000256" key="4">
    <source>
        <dbReference type="ARBA" id="ARBA00022692"/>
    </source>
</evidence>
<dbReference type="GeneID" id="54561621"/>
<name>A0A6A6CB78_ZASCE</name>
<evidence type="ECO:0000256" key="8">
    <source>
        <dbReference type="ARBA" id="ARBA00023136"/>
    </source>
</evidence>
<organism evidence="11 12">
    <name type="scientific">Zasmidium cellare ATCC 36951</name>
    <dbReference type="NCBI Taxonomy" id="1080233"/>
    <lineage>
        <taxon>Eukaryota</taxon>
        <taxon>Fungi</taxon>
        <taxon>Dikarya</taxon>
        <taxon>Ascomycota</taxon>
        <taxon>Pezizomycotina</taxon>
        <taxon>Dothideomycetes</taxon>
        <taxon>Dothideomycetidae</taxon>
        <taxon>Mycosphaerellales</taxon>
        <taxon>Mycosphaerellaceae</taxon>
        <taxon>Zasmidium</taxon>
    </lineage>
</organism>